<dbReference type="PANTHER" id="PTHR21286:SF0">
    <property type="entry name" value="NUCLEAR PORE COMPLEX PROTEIN NUP160"/>
    <property type="match status" value="1"/>
</dbReference>
<evidence type="ECO:0000313" key="3">
    <source>
        <dbReference type="Proteomes" id="UP001530400"/>
    </source>
</evidence>
<proteinExistence type="predicted"/>
<dbReference type="Proteomes" id="UP001530400">
    <property type="component" value="Unassembled WGS sequence"/>
</dbReference>
<comment type="caution">
    <text evidence="2">The sequence shown here is derived from an EMBL/GenBank/DDBJ whole genome shotgun (WGS) entry which is preliminary data.</text>
</comment>
<gene>
    <name evidence="2" type="ORF">ACHAWO_009333</name>
</gene>
<reference evidence="2 3" key="1">
    <citation type="submission" date="2024-10" db="EMBL/GenBank/DDBJ databases">
        <title>Updated reference genomes for cyclostephanoid diatoms.</title>
        <authorList>
            <person name="Roberts W.R."/>
            <person name="Alverson A.J."/>
        </authorList>
    </citation>
    <scope>NUCLEOTIDE SEQUENCE [LARGE SCALE GENOMIC DNA]</scope>
    <source>
        <strain evidence="2 3">AJA010-31</strain>
    </source>
</reference>
<dbReference type="PANTHER" id="PTHR21286">
    <property type="entry name" value="NUCLEAR PORE COMPLEX PROTEIN NUP160"/>
    <property type="match status" value="1"/>
</dbReference>
<dbReference type="InterPro" id="IPR021717">
    <property type="entry name" value="Nucleoporin_Nup160"/>
</dbReference>
<accession>A0ABD3P5X8</accession>
<feature type="region of interest" description="Disordered" evidence="1">
    <location>
        <begin position="492"/>
        <end position="513"/>
    </location>
</feature>
<keyword evidence="3" id="KW-1185">Reference proteome</keyword>
<protein>
    <submittedName>
        <fullName evidence="2">Uncharacterized protein</fullName>
    </submittedName>
</protein>
<feature type="compositionally biased region" description="Acidic residues" evidence="1">
    <location>
        <begin position="492"/>
        <end position="503"/>
    </location>
</feature>
<name>A0ABD3P5X8_9STRA</name>
<sequence length="1641" mass="178985">MKTITEQPLLQTHPLLSLSPSNSTSFHAVLSSSNNDNIGGEVSFLHSTNNAHHIISTQRRDVNDNPRHLFSTCSADNTIVFVTSSEEGGVCISLRGRGGDDDSSTNCNVEISLSSLPSLSTISATCCFLIEEGVLLRLVDGYGSILSILLATSSGDDVIMASENTPSIMGSGDLLIPVKGHLQILNAPQVPHPGSTVEHCQVCFPSSESVLMGFDPHLYFVDFSDDLFGSYPIDVNMNDAEGEYRGNITVWSSHHKMKDPIHPTTLRDFVKEVGITMGLTHREIKDGEHILPSVSAVACLHNQSDRDGRRVVVTLHSDGSLRLWTKNYGSIVPLVRRIVISDENEGYVNPPLSPSTWDSYDSIVLNGSIGSNNEYELGLYVKCLNGPMVHVFDGSVGGTCDEMKTLELPTEWGGDVKDLMWNEEEGLVVLMKRLEEGENNNLVVFPRGEVKGWIPDNWGSGGVNGSGAKIVRLSVEEELEKYFVSAQAMDDDQVMEDGGDEASENSGSESVDEKIARVEAAVDKAGLLSLLQPMGRQRPQAIAIHRALTGLSLADNQTKAESIGPVDIVGAMRKWKRRDMFRPSSSEEKALVLRQESHEMVVKSPEAAAESNSIYHMFASAKKDSSSRPSPPDSENRSAVANLASRFSGVSTVDSAENKHLMRWITFLTEVRRQEAILNEVLCLATVPYSNDLLVRSSMISTVTFDEASKEKGPLGYEGEGLKARLDELSLDMLLFASSNAELRSTLCHVESLLFKSASKASCLISRQRIDDRETNELCSEMTKLGVSILDGMNIDNRQMELHRILSELDIDSIEKWLQPPSSKSQSVRASLALTSNANEVSVMNNDAKDAQSSAVAIATAKLESIRQLTLARSLLLLSLAESLSTPSYVCGLRASLFCTALLWSLNQPSYQDCSNTVLEHFFSQELKASPSSNASGLAENFVSVMFHFYSGAAGTNVLSSSLLSSTREPRITLRLVAPLVEYPIQTSATSSITLAAAKCLLVESSFLCQSSSICPENLWELASELLSNIAPMDLIDESNMNDTFEALLARVSTLQDHLQLIEKDRALLSECCNVALSAIHDAISFIISHFNTSNEVPELANLWSLAFETSMKGNLWDQALRSCVSSPLRNNRDGNFKRLVLDMVDSNATGKLVDMSMTVVRPQVESEDVMADTQVDICFDIFDAATKIIEEAACEECDFSHSTADDVGATVNGMSNYWGVLYTLHASRGNWKRAAQAMDMCGKAAASFATTVPSIDKATSKQIMESASLSASACYHTISLIEKVADRYLIPKEGNGVLTKEDIESRAIRAMALRAFSMDEFAPDSVSTILKATSRDTIDLLARLGYYDHAIYVAKGFADKRGCCPRGINLFDDSVRHILTTYLVPAATRMAHRVVAGADEDIQSRSKVAQIRLSSTACNVANPLSQSSVSASSTNSHCFRSNTHCDQALRSDLAMNLLRQYTTVYSRSCNGLGLHVAGSILLISEGTYALPNWLKELCTFGVDSVEDKKCGLFASPKRNDQVADPAGLVRLYMEYHRYKEACDVVTSVLSRRNGQLSSTSSRLPEKGSIDFLPYNLIDSLHAVISNITGSVTSDDPAVQSKLVALRLAQSGMEKALIKHFELLKLSEEGLMSARALAVKV</sequence>
<dbReference type="GO" id="GO:0006913">
    <property type="term" value="P:nucleocytoplasmic transport"/>
    <property type="evidence" value="ECO:0007669"/>
    <property type="project" value="UniProtKB-ARBA"/>
</dbReference>
<evidence type="ECO:0000256" key="1">
    <source>
        <dbReference type="SAM" id="MobiDB-lite"/>
    </source>
</evidence>
<organism evidence="2 3">
    <name type="scientific">Cyclotella atomus</name>
    <dbReference type="NCBI Taxonomy" id="382360"/>
    <lineage>
        <taxon>Eukaryota</taxon>
        <taxon>Sar</taxon>
        <taxon>Stramenopiles</taxon>
        <taxon>Ochrophyta</taxon>
        <taxon>Bacillariophyta</taxon>
        <taxon>Coscinodiscophyceae</taxon>
        <taxon>Thalassiosirophycidae</taxon>
        <taxon>Stephanodiscales</taxon>
        <taxon>Stephanodiscaceae</taxon>
        <taxon>Cyclotella</taxon>
    </lineage>
</organism>
<dbReference type="GO" id="GO:0005643">
    <property type="term" value="C:nuclear pore"/>
    <property type="evidence" value="ECO:0007669"/>
    <property type="project" value="UniProtKB-ARBA"/>
</dbReference>
<evidence type="ECO:0000313" key="2">
    <source>
        <dbReference type="EMBL" id="KAL3783142.1"/>
    </source>
</evidence>
<dbReference type="EMBL" id="JALLPJ020000779">
    <property type="protein sequence ID" value="KAL3783142.1"/>
    <property type="molecule type" value="Genomic_DNA"/>
</dbReference>